<dbReference type="WBParaSite" id="EgrG_000885900">
    <property type="protein sequence ID" value="EgrG_000885900"/>
    <property type="gene ID" value="EgrG_000885900"/>
</dbReference>
<comment type="similarity">
    <text evidence="1">Belongs to the DNase II family.</text>
</comment>
<dbReference type="CDD" id="cd09120">
    <property type="entry name" value="PLDc_DNaseII_1"/>
    <property type="match status" value="1"/>
</dbReference>
<keyword evidence="3" id="KW-0732">Signal</keyword>
<gene>
    <name evidence="6" type="primary">EGR_00642</name>
    <name evidence="4" type="ORF">EgrG_000885900</name>
</gene>
<protein>
    <submittedName>
        <fullName evidence="4 6">Deoxyribonuclease ii</fullName>
    </submittedName>
</protein>
<dbReference type="Proteomes" id="UP000492820">
    <property type="component" value="Unassembled WGS sequence"/>
</dbReference>
<dbReference type="OrthoDB" id="10261598at2759"/>
<reference evidence="6" key="3">
    <citation type="submission" date="2020-10" db="UniProtKB">
        <authorList>
            <consortium name="WormBaseParasite"/>
        </authorList>
    </citation>
    <scope>IDENTIFICATION</scope>
</reference>
<proteinExistence type="inferred from homology"/>
<organism evidence="4">
    <name type="scientific">Echinococcus granulosus</name>
    <name type="common">Hydatid tapeworm</name>
    <dbReference type="NCBI Taxonomy" id="6210"/>
    <lineage>
        <taxon>Eukaryota</taxon>
        <taxon>Metazoa</taxon>
        <taxon>Spiralia</taxon>
        <taxon>Lophotrochozoa</taxon>
        <taxon>Platyhelminthes</taxon>
        <taxon>Cestoda</taxon>
        <taxon>Eucestoda</taxon>
        <taxon>Cyclophyllidea</taxon>
        <taxon>Taeniidae</taxon>
        <taxon>Echinococcus</taxon>
        <taxon>Echinococcus granulosus group</taxon>
    </lineage>
</organism>
<feature type="signal peptide" evidence="3">
    <location>
        <begin position="1"/>
        <end position="20"/>
    </location>
</feature>
<evidence type="ECO:0000256" key="2">
    <source>
        <dbReference type="ARBA" id="ARBA00022801"/>
    </source>
</evidence>
<dbReference type="AlphaFoldDB" id="A0A068WDD6"/>
<dbReference type="CDD" id="cd09121">
    <property type="entry name" value="PLDc_DNaseII_2"/>
    <property type="match status" value="1"/>
</dbReference>
<evidence type="ECO:0000313" key="4">
    <source>
        <dbReference type="EMBL" id="CDS16432.1"/>
    </source>
</evidence>
<dbReference type="PANTHER" id="PTHR10858:SF23">
    <property type="entry name" value="DEOXYRIBONUCLEASE II"/>
    <property type="match status" value="1"/>
</dbReference>
<keyword evidence="2" id="KW-0378">Hydrolase</keyword>
<dbReference type="Pfam" id="PF03265">
    <property type="entry name" value="DNase_II"/>
    <property type="match status" value="1"/>
</dbReference>
<dbReference type="GO" id="GO:0006309">
    <property type="term" value="P:apoptotic DNA fragmentation"/>
    <property type="evidence" value="ECO:0007669"/>
    <property type="project" value="TreeGrafter"/>
</dbReference>
<evidence type="ECO:0000256" key="3">
    <source>
        <dbReference type="SAM" id="SignalP"/>
    </source>
</evidence>
<feature type="chain" id="PRO_5036289619" evidence="3">
    <location>
        <begin position="21"/>
        <end position="360"/>
    </location>
</feature>
<reference evidence="4 5" key="1">
    <citation type="journal article" date="2013" name="Nature">
        <title>The genomes of four tapeworm species reveal adaptations to parasitism.</title>
        <authorList>
            <person name="Tsai I.J."/>
            <person name="Zarowiecki M."/>
            <person name="Holroyd N."/>
            <person name="Garciarrubio A."/>
            <person name="Sanchez-Flores A."/>
            <person name="Brooks K.L."/>
            <person name="Tracey A."/>
            <person name="Bobes R.J."/>
            <person name="Fragoso G."/>
            <person name="Sciutto E."/>
            <person name="Aslett M."/>
            <person name="Beasley H."/>
            <person name="Bennett H.M."/>
            <person name="Cai J."/>
            <person name="Camicia F."/>
            <person name="Clark R."/>
            <person name="Cucher M."/>
            <person name="De Silva N."/>
            <person name="Day T.A."/>
            <person name="Deplazes P."/>
            <person name="Estrada K."/>
            <person name="Fernandez C."/>
            <person name="Holland P.W."/>
            <person name="Hou J."/>
            <person name="Hu S."/>
            <person name="Huckvale T."/>
            <person name="Hung S.S."/>
            <person name="Kamenetzky L."/>
            <person name="Keane J.A."/>
            <person name="Kiss F."/>
            <person name="Koziol U."/>
            <person name="Lambert O."/>
            <person name="Liu K."/>
            <person name="Luo X."/>
            <person name="Luo Y."/>
            <person name="Macchiaroli N."/>
            <person name="Nichol S."/>
            <person name="Paps J."/>
            <person name="Parkinson J."/>
            <person name="Pouchkina-Stantcheva N."/>
            <person name="Riddiford N."/>
            <person name="Rosenzvit M."/>
            <person name="Salinas G."/>
            <person name="Wasmuth J.D."/>
            <person name="Zamanian M."/>
            <person name="Zheng Y."/>
            <person name="Cai X."/>
            <person name="Soberon X."/>
            <person name="Olson P.D."/>
            <person name="Laclette J.P."/>
            <person name="Brehm K."/>
            <person name="Berriman M."/>
            <person name="Garciarrubio A."/>
            <person name="Bobes R.J."/>
            <person name="Fragoso G."/>
            <person name="Sanchez-Flores A."/>
            <person name="Estrada K."/>
            <person name="Cevallos M.A."/>
            <person name="Morett E."/>
            <person name="Gonzalez V."/>
            <person name="Portillo T."/>
            <person name="Ochoa-Leyva A."/>
            <person name="Jose M.V."/>
            <person name="Sciutto E."/>
            <person name="Landa A."/>
            <person name="Jimenez L."/>
            <person name="Valdes V."/>
            <person name="Carrero J.C."/>
            <person name="Larralde C."/>
            <person name="Morales-Montor J."/>
            <person name="Limon-Lason J."/>
            <person name="Soberon X."/>
            <person name="Laclette J.P."/>
        </authorList>
    </citation>
    <scope>NUCLEOTIDE SEQUENCE [LARGE SCALE GENOMIC DNA]</scope>
</reference>
<dbReference type="GO" id="GO:0004531">
    <property type="term" value="F:deoxyribonuclease II activity"/>
    <property type="evidence" value="ECO:0007669"/>
    <property type="project" value="InterPro"/>
</dbReference>
<accession>A0A068WDD6</accession>
<reference evidence="4" key="2">
    <citation type="submission" date="2014-06" db="EMBL/GenBank/DDBJ databases">
        <authorList>
            <person name="Aslett M."/>
        </authorList>
    </citation>
    <scope>NUCLEOTIDE SEQUENCE</scope>
</reference>
<evidence type="ECO:0000256" key="1">
    <source>
        <dbReference type="ARBA" id="ARBA00007527"/>
    </source>
</evidence>
<dbReference type="PANTHER" id="PTHR10858">
    <property type="entry name" value="DEOXYRIBONUCLEASE II"/>
    <property type="match status" value="1"/>
</dbReference>
<sequence length="360" mass="41676">MNYYCTVPFILLLQNLLVISQLWCRDDNNQTVDWHIAYKFPNSFSYASLSPDYAEWRLSSADLRKNGFLKRTFDQVYNSPDAGLVYGMYNDETPPNLTLAYDLWYGHMKGLFAFTENRRGFWLTHSVPKLPMKSGEFVYPETSKNYAQHFFCVSLNYSALKTIADHLIISRPLIQSYKLPESVEKSIPLLGDIFHHNGLKNISQTLITSLSGTQSNLTLRQFTKSPKFHHDLYSETIAPNLKVQLYTETWRHTDSNLPSNCTTEFWVKNIEELKWPTPMNVDLRSTRDHAKWAITVEDDAERWTCFGDINRSESQFARGGGALCVEDPRIWRLFYDLVIQVEACPVIVPWTKLYPASPLV</sequence>
<dbReference type="EMBL" id="LK028576">
    <property type="protein sequence ID" value="CDS16432.1"/>
    <property type="molecule type" value="Genomic_DNA"/>
</dbReference>
<name>A0A068WDD6_ECHGR</name>
<evidence type="ECO:0000313" key="6">
    <source>
        <dbReference type="WBParaSite" id="EgrG_000885900"/>
    </source>
</evidence>
<evidence type="ECO:0000313" key="5">
    <source>
        <dbReference type="Proteomes" id="UP000492820"/>
    </source>
</evidence>
<dbReference type="InterPro" id="IPR004947">
    <property type="entry name" value="DNase_II"/>
</dbReference>